<evidence type="ECO:0000313" key="3">
    <source>
        <dbReference type="Proteomes" id="UP000790580"/>
    </source>
</evidence>
<sequence length="183" mass="21525">MTEENKHSFMNYTFQLLKNPDTIITKEFRGYHHFGLINIISLVCLIFIHSLLQGLLHMSEDPWYVIQLTESIKVTVSYLLPLCAVILLMNWIATKVIDKNSLSYYTEKLGAVLFYSNILLITSMVFQYYNVSLHLWMTDFAYSFISFSMFIVSYLFAARDNFKISFLLAISFYFTTKLIYYVL</sequence>
<feature type="transmembrane region" description="Helical" evidence="1">
    <location>
        <begin position="109"/>
        <end position="128"/>
    </location>
</feature>
<feature type="transmembrane region" description="Helical" evidence="1">
    <location>
        <begin position="76"/>
        <end position="97"/>
    </location>
</feature>
<name>A0ABS6JPX4_9BACI</name>
<organism evidence="2 3">
    <name type="scientific">Evansella alkalicola</name>
    <dbReference type="NCBI Taxonomy" id="745819"/>
    <lineage>
        <taxon>Bacteria</taxon>
        <taxon>Bacillati</taxon>
        <taxon>Bacillota</taxon>
        <taxon>Bacilli</taxon>
        <taxon>Bacillales</taxon>
        <taxon>Bacillaceae</taxon>
        <taxon>Evansella</taxon>
    </lineage>
</organism>
<feature type="transmembrane region" description="Helical" evidence="1">
    <location>
        <begin position="164"/>
        <end position="182"/>
    </location>
</feature>
<keyword evidence="3" id="KW-1185">Reference proteome</keyword>
<gene>
    <name evidence="2" type="ORF">KS407_04010</name>
</gene>
<keyword evidence="1" id="KW-0812">Transmembrane</keyword>
<evidence type="ECO:0000313" key="2">
    <source>
        <dbReference type="EMBL" id="MBU9720609.1"/>
    </source>
</evidence>
<comment type="caution">
    <text evidence="2">The sequence shown here is derived from an EMBL/GenBank/DDBJ whole genome shotgun (WGS) entry which is preliminary data.</text>
</comment>
<dbReference type="RefSeq" id="WP_088075352.1">
    <property type="nucleotide sequence ID" value="NZ_JAHQCR010000020.1"/>
</dbReference>
<reference evidence="2 3" key="1">
    <citation type="submission" date="2021-06" db="EMBL/GenBank/DDBJ databases">
        <title>Bacillus sp. RD4P76, an endophyte from a halophyte.</title>
        <authorList>
            <person name="Sun J.-Q."/>
        </authorList>
    </citation>
    <scope>NUCLEOTIDE SEQUENCE [LARGE SCALE GENOMIC DNA]</scope>
    <source>
        <strain evidence="2 3">JCM 17098</strain>
    </source>
</reference>
<evidence type="ECO:0008006" key="4">
    <source>
        <dbReference type="Google" id="ProtNLM"/>
    </source>
</evidence>
<dbReference type="Proteomes" id="UP000790580">
    <property type="component" value="Unassembled WGS sequence"/>
</dbReference>
<protein>
    <recommendedName>
        <fullName evidence="4">Yip1 domain-containing protein</fullName>
    </recommendedName>
</protein>
<keyword evidence="1" id="KW-0472">Membrane</keyword>
<feature type="transmembrane region" description="Helical" evidence="1">
    <location>
        <begin position="36"/>
        <end position="56"/>
    </location>
</feature>
<dbReference type="EMBL" id="JAHQCR010000020">
    <property type="protein sequence ID" value="MBU9720609.1"/>
    <property type="molecule type" value="Genomic_DNA"/>
</dbReference>
<feature type="transmembrane region" description="Helical" evidence="1">
    <location>
        <begin position="140"/>
        <end position="157"/>
    </location>
</feature>
<evidence type="ECO:0000256" key="1">
    <source>
        <dbReference type="SAM" id="Phobius"/>
    </source>
</evidence>
<keyword evidence="1" id="KW-1133">Transmembrane helix</keyword>
<proteinExistence type="predicted"/>
<accession>A0ABS6JPX4</accession>